<feature type="transmembrane region" description="Helical" evidence="11">
    <location>
        <begin position="6"/>
        <end position="31"/>
    </location>
</feature>
<evidence type="ECO:0000256" key="4">
    <source>
        <dbReference type="ARBA" id="ARBA00022692"/>
    </source>
</evidence>
<dbReference type="InterPro" id="IPR000644">
    <property type="entry name" value="CBS_dom"/>
</dbReference>
<dbReference type="Gene3D" id="3.30.465.10">
    <property type="match status" value="1"/>
</dbReference>
<dbReference type="InterPro" id="IPR005170">
    <property type="entry name" value="Transptr-assoc_dom"/>
</dbReference>
<name>A0AAE3W293_9ACTN</name>
<dbReference type="SUPFAM" id="SSF54631">
    <property type="entry name" value="CBS-domain pair"/>
    <property type="match status" value="1"/>
</dbReference>
<dbReference type="GO" id="GO:0050660">
    <property type="term" value="F:flavin adenine dinucleotide binding"/>
    <property type="evidence" value="ECO:0007669"/>
    <property type="project" value="InterPro"/>
</dbReference>
<evidence type="ECO:0000313" key="15">
    <source>
        <dbReference type="Proteomes" id="UP001240236"/>
    </source>
</evidence>
<proteinExistence type="inferred from homology"/>
<protein>
    <submittedName>
        <fullName evidence="14">Hemolysin</fullName>
    </submittedName>
</protein>
<evidence type="ECO:0000256" key="2">
    <source>
        <dbReference type="ARBA" id="ARBA00006337"/>
    </source>
</evidence>
<organism evidence="14 15">
    <name type="scientific">Catenuloplanes indicus</name>
    <dbReference type="NCBI Taxonomy" id="137267"/>
    <lineage>
        <taxon>Bacteria</taxon>
        <taxon>Bacillati</taxon>
        <taxon>Actinomycetota</taxon>
        <taxon>Actinomycetes</taxon>
        <taxon>Micromonosporales</taxon>
        <taxon>Micromonosporaceae</taxon>
        <taxon>Catenuloplanes</taxon>
    </lineage>
</organism>
<dbReference type="Pfam" id="PF01595">
    <property type="entry name" value="CNNM"/>
    <property type="match status" value="1"/>
</dbReference>
<keyword evidence="8 10" id="KW-0472">Membrane</keyword>
<dbReference type="PANTHER" id="PTHR43099">
    <property type="entry name" value="UPF0053 PROTEIN YRKA"/>
    <property type="match status" value="1"/>
</dbReference>
<feature type="domain" description="CBS" evidence="12">
    <location>
        <begin position="215"/>
        <end position="276"/>
    </location>
</feature>
<evidence type="ECO:0000256" key="7">
    <source>
        <dbReference type="ARBA" id="ARBA00023122"/>
    </source>
</evidence>
<keyword evidence="5" id="KW-0677">Repeat</keyword>
<keyword evidence="15" id="KW-1185">Reference proteome</keyword>
<dbReference type="InterPro" id="IPR002550">
    <property type="entry name" value="CNNM"/>
</dbReference>
<dbReference type="PROSITE" id="PS51846">
    <property type="entry name" value="CNNM"/>
    <property type="match status" value="1"/>
</dbReference>
<comment type="caution">
    <text evidence="14">The sequence shown here is derived from an EMBL/GenBank/DDBJ whole genome shotgun (WGS) entry which is preliminary data.</text>
</comment>
<feature type="domain" description="CBS" evidence="12">
    <location>
        <begin position="277"/>
        <end position="334"/>
    </location>
</feature>
<feature type="domain" description="CNNM transmembrane" evidence="13">
    <location>
        <begin position="1"/>
        <end position="204"/>
    </location>
</feature>
<evidence type="ECO:0000256" key="1">
    <source>
        <dbReference type="ARBA" id="ARBA00004651"/>
    </source>
</evidence>
<dbReference type="RefSeq" id="WP_307241736.1">
    <property type="nucleotide sequence ID" value="NZ_JAUSUZ010000001.1"/>
</dbReference>
<dbReference type="GO" id="GO:0005886">
    <property type="term" value="C:plasma membrane"/>
    <property type="evidence" value="ECO:0007669"/>
    <property type="project" value="UniProtKB-SubCell"/>
</dbReference>
<dbReference type="Gene3D" id="3.10.580.10">
    <property type="entry name" value="CBS-domain"/>
    <property type="match status" value="1"/>
</dbReference>
<dbReference type="Pfam" id="PF03471">
    <property type="entry name" value="CorC_HlyC"/>
    <property type="match status" value="1"/>
</dbReference>
<dbReference type="InterPro" id="IPR016169">
    <property type="entry name" value="FAD-bd_PCMH_sub2"/>
</dbReference>
<comment type="subcellular location">
    <subcellularLocation>
        <location evidence="1">Cell membrane</location>
        <topology evidence="1">Multi-pass membrane protein</topology>
    </subcellularLocation>
</comment>
<keyword evidence="7 9" id="KW-0129">CBS domain</keyword>
<dbReference type="InterPro" id="IPR044751">
    <property type="entry name" value="Ion_transp-like_CBS"/>
</dbReference>
<dbReference type="SMART" id="SM01091">
    <property type="entry name" value="CorC_HlyC"/>
    <property type="match status" value="1"/>
</dbReference>
<gene>
    <name evidence="14" type="ORF">J2S42_004266</name>
</gene>
<dbReference type="InterPro" id="IPR046342">
    <property type="entry name" value="CBS_dom_sf"/>
</dbReference>
<evidence type="ECO:0000256" key="11">
    <source>
        <dbReference type="SAM" id="Phobius"/>
    </source>
</evidence>
<evidence type="ECO:0000256" key="5">
    <source>
        <dbReference type="ARBA" id="ARBA00022737"/>
    </source>
</evidence>
<comment type="similarity">
    <text evidence="2">Belongs to the UPF0053 family.</text>
</comment>
<dbReference type="SMART" id="SM00116">
    <property type="entry name" value="CBS"/>
    <property type="match status" value="2"/>
</dbReference>
<sequence length="439" mass="46864">MQELWTQLGLVAVLVVLNAAFAGSEMALVSLRESQIHRLEREGGSGGRVLARLAKDPNRFLATIQIGITLAGFLASASAAVSLAKPLVPLLSALGDAAEPVSIVLVTLVLTFVTLVFGELAPKRIAMQRAEGWALAVARPLDLLASFSRPAVWALGATADLVVRAFGIDPAEEREEITPDELRDIVSGHRGFTVEQQTIINGAVEIAERQLRAVLVPRLRVFTLDSGTTAEAARLVLAASGHSRAPVVRHSMLDDVVGVVHLRDLIGVPADRPVDECARPPMLVPDSLPVSDALRQFKAERQHIALVVDERGAIDGIVTLEDVLEEIVGEIYDETDRDVQAVRTEPDGTMALPGTFPVHDLPDIGVELAERPPGDYTTVAGMMLTLLGHIPTVAGETVTIDGWEASVTSVEHHAITGVSLRRLPESAPAEGAEEPVEAR</sequence>
<keyword evidence="6 10" id="KW-1133">Transmembrane helix</keyword>
<dbReference type="InterPro" id="IPR051676">
    <property type="entry name" value="UPF0053_domain"/>
</dbReference>
<dbReference type="Pfam" id="PF00571">
    <property type="entry name" value="CBS"/>
    <property type="match status" value="2"/>
</dbReference>
<evidence type="ECO:0000256" key="8">
    <source>
        <dbReference type="ARBA" id="ARBA00023136"/>
    </source>
</evidence>
<dbReference type="EMBL" id="JAUSUZ010000001">
    <property type="protein sequence ID" value="MDQ0367597.1"/>
    <property type="molecule type" value="Genomic_DNA"/>
</dbReference>
<evidence type="ECO:0000256" key="3">
    <source>
        <dbReference type="ARBA" id="ARBA00022475"/>
    </source>
</evidence>
<keyword evidence="3" id="KW-1003">Cell membrane</keyword>
<evidence type="ECO:0000256" key="10">
    <source>
        <dbReference type="PROSITE-ProRule" id="PRU01193"/>
    </source>
</evidence>
<dbReference type="PROSITE" id="PS51371">
    <property type="entry name" value="CBS"/>
    <property type="match status" value="2"/>
</dbReference>
<keyword evidence="4 10" id="KW-0812">Transmembrane</keyword>
<dbReference type="CDD" id="cd04590">
    <property type="entry name" value="CBS_pair_CorC_HlyC_assoc"/>
    <property type="match status" value="1"/>
</dbReference>
<dbReference type="SUPFAM" id="SSF56176">
    <property type="entry name" value="FAD-binding/transporter-associated domain-like"/>
    <property type="match status" value="1"/>
</dbReference>
<evidence type="ECO:0000313" key="14">
    <source>
        <dbReference type="EMBL" id="MDQ0367597.1"/>
    </source>
</evidence>
<dbReference type="AlphaFoldDB" id="A0AAE3W293"/>
<dbReference type="InterPro" id="IPR036318">
    <property type="entry name" value="FAD-bd_PCMH-like_sf"/>
</dbReference>
<evidence type="ECO:0000256" key="6">
    <source>
        <dbReference type="ARBA" id="ARBA00022989"/>
    </source>
</evidence>
<feature type="transmembrane region" description="Helical" evidence="11">
    <location>
        <begin position="60"/>
        <end position="81"/>
    </location>
</feature>
<accession>A0AAE3W293</accession>
<feature type="transmembrane region" description="Helical" evidence="11">
    <location>
        <begin position="101"/>
        <end position="121"/>
    </location>
</feature>
<evidence type="ECO:0000256" key="9">
    <source>
        <dbReference type="PROSITE-ProRule" id="PRU00703"/>
    </source>
</evidence>
<reference evidence="14 15" key="1">
    <citation type="submission" date="2023-07" db="EMBL/GenBank/DDBJ databases">
        <title>Sequencing the genomes of 1000 actinobacteria strains.</title>
        <authorList>
            <person name="Klenk H.-P."/>
        </authorList>
    </citation>
    <scope>NUCLEOTIDE SEQUENCE [LARGE SCALE GENOMIC DNA]</scope>
    <source>
        <strain evidence="14 15">DSM 44709</strain>
    </source>
</reference>
<dbReference type="Proteomes" id="UP001240236">
    <property type="component" value="Unassembled WGS sequence"/>
</dbReference>
<dbReference type="PANTHER" id="PTHR43099:SF5">
    <property type="entry name" value="HLYC_CORC FAMILY TRANSPORTER"/>
    <property type="match status" value="1"/>
</dbReference>
<evidence type="ECO:0000259" key="12">
    <source>
        <dbReference type="PROSITE" id="PS51371"/>
    </source>
</evidence>
<evidence type="ECO:0000259" key="13">
    <source>
        <dbReference type="PROSITE" id="PS51846"/>
    </source>
</evidence>